<name>A0A090AKZ2_9GAMM</name>
<dbReference type="OrthoDB" id="6356376at2"/>
<gene>
    <name evidence="1" type="ORF">THII_1448</name>
</gene>
<keyword evidence="2" id="KW-1185">Reference proteome</keyword>
<dbReference type="InterPro" id="IPR045445">
    <property type="entry name" value="DUF6502"/>
</dbReference>
<dbReference type="KEGG" id="tig:THII_1448"/>
<dbReference type="EMBL" id="AP014633">
    <property type="protein sequence ID" value="BAP55745.1"/>
    <property type="molecule type" value="Genomic_DNA"/>
</dbReference>
<protein>
    <submittedName>
        <fullName evidence="1">Uncharacterized protein</fullName>
    </submittedName>
</protein>
<proteinExistence type="predicted"/>
<reference evidence="1 2" key="1">
    <citation type="journal article" date="2014" name="ISME J.">
        <title>Ecophysiology of Thioploca ingrica as revealed by the complete genome sequence supplemented with proteomic evidence.</title>
        <authorList>
            <person name="Kojima H."/>
            <person name="Ogura Y."/>
            <person name="Yamamoto N."/>
            <person name="Togashi T."/>
            <person name="Mori H."/>
            <person name="Watanabe T."/>
            <person name="Nemoto F."/>
            <person name="Kurokawa K."/>
            <person name="Hayashi T."/>
            <person name="Fukui M."/>
        </authorList>
    </citation>
    <scope>NUCLEOTIDE SEQUENCE [LARGE SCALE GENOMIC DNA]</scope>
</reference>
<dbReference type="AlphaFoldDB" id="A0A090AKZ2"/>
<dbReference type="Proteomes" id="UP000031623">
    <property type="component" value="Chromosome"/>
</dbReference>
<dbReference type="STRING" id="40754.THII_1448"/>
<organism evidence="1 2">
    <name type="scientific">Thioploca ingrica</name>
    <dbReference type="NCBI Taxonomy" id="40754"/>
    <lineage>
        <taxon>Bacteria</taxon>
        <taxon>Pseudomonadati</taxon>
        <taxon>Pseudomonadota</taxon>
        <taxon>Gammaproteobacteria</taxon>
        <taxon>Thiotrichales</taxon>
        <taxon>Thiotrichaceae</taxon>
        <taxon>Thioploca</taxon>
    </lineage>
</organism>
<dbReference type="Pfam" id="PF20112">
    <property type="entry name" value="DUF6502"/>
    <property type="match status" value="1"/>
</dbReference>
<dbReference type="HOGENOM" id="CLU_068848_1_0_6"/>
<evidence type="ECO:0000313" key="2">
    <source>
        <dbReference type="Proteomes" id="UP000031623"/>
    </source>
</evidence>
<evidence type="ECO:0000313" key="1">
    <source>
        <dbReference type="EMBL" id="BAP55745.1"/>
    </source>
</evidence>
<sequence length="274" mass="31019">MNEVRRILTYVGQKLLYPIVRILLRNGIPCGTFMELAKGVYVEVAIKEFSISGKKQTDSRVAILTGLSRKEVKQIKEKLTLNDEGTVKRYNRAARVIRGWTQDRTFQDGWGQPAILPMEGEGATFSLLVNQHSGDMPTRAILDELLRVNAVEQLVDGRIRLLQRAYIPSTSEVDKLGILATDVAFLIATIDHNLVCEPQDAYFQRKVAYDNLPIEAIPELKKLTEQHGQALLEQLNEWLVQQDRDINPQIKGTGRKQAGVGIYFFEQDVSELKK</sequence>
<accession>A0A090AKZ2</accession>